<keyword evidence="1" id="KW-1133">Transmembrane helix</keyword>
<evidence type="ECO:0000256" key="1">
    <source>
        <dbReference type="SAM" id="Phobius"/>
    </source>
</evidence>
<organism evidence="2 3">
    <name type="scientific">Arthrobacter liuii</name>
    <dbReference type="NCBI Taxonomy" id="1476996"/>
    <lineage>
        <taxon>Bacteria</taxon>
        <taxon>Bacillati</taxon>
        <taxon>Actinomycetota</taxon>
        <taxon>Actinomycetes</taxon>
        <taxon>Micrococcales</taxon>
        <taxon>Micrococcaceae</taxon>
        <taxon>Arthrobacter</taxon>
    </lineage>
</organism>
<protein>
    <recommendedName>
        <fullName evidence="4">DUF1648 domain-containing protein</fullName>
    </recommendedName>
</protein>
<sequence>MGKLLDSVDTRALRFAVGFPVVLAAAFVYCASLLRPDLPEPLAIRWTDDGGAAFAPFGAYVGVGAAGIVVAGWLVLLQAVPLGRPVLMRRIMMGAGLFLSLFITSALAAGLIGQTGLADARQSRVDMTVLALGSGAAVSLGVAMAMVYKADRQWSPDDDRALQVAIARELDPDLARDSIRLWVHARSSVFVMIAIASLFPAALVAVVVPWLGILLVVLALIGAAFLFARISADRRGLKVLLAGVVPVMDVPAGAISDASAADVRAADFGGWGYRHHRGTAAMLVSSGPAVFVSKTDGQRLAVSGGSQASAARLADVLTRVAARARRGGVPPASGDGQPDAGVS</sequence>
<keyword evidence="1" id="KW-0812">Transmembrane</keyword>
<evidence type="ECO:0000313" key="3">
    <source>
        <dbReference type="Proteomes" id="UP000643279"/>
    </source>
</evidence>
<name>A0ABQ2AV67_9MICC</name>
<feature type="transmembrane region" description="Helical" evidence="1">
    <location>
        <begin position="12"/>
        <end position="34"/>
    </location>
</feature>
<gene>
    <name evidence="2" type="ORF">GCM10007170_31930</name>
</gene>
<proteinExistence type="predicted"/>
<feature type="transmembrane region" description="Helical" evidence="1">
    <location>
        <begin position="97"/>
        <end position="117"/>
    </location>
</feature>
<reference evidence="3" key="1">
    <citation type="journal article" date="2019" name="Int. J. Syst. Evol. Microbiol.">
        <title>The Global Catalogue of Microorganisms (GCM) 10K type strain sequencing project: providing services to taxonomists for standard genome sequencing and annotation.</title>
        <authorList>
            <consortium name="The Broad Institute Genomics Platform"/>
            <consortium name="The Broad Institute Genome Sequencing Center for Infectious Disease"/>
            <person name="Wu L."/>
            <person name="Ma J."/>
        </authorList>
    </citation>
    <scope>NUCLEOTIDE SEQUENCE [LARGE SCALE GENOMIC DNA]</scope>
    <source>
        <strain evidence="3">CGMCC 1.12778</strain>
    </source>
</reference>
<feature type="transmembrane region" description="Helical" evidence="1">
    <location>
        <begin position="54"/>
        <end position="76"/>
    </location>
</feature>
<comment type="caution">
    <text evidence="2">The sequence shown here is derived from an EMBL/GenBank/DDBJ whole genome shotgun (WGS) entry which is preliminary data.</text>
</comment>
<dbReference type="EMBL" id="BMFW01000018">
    <property type="protein sequence ID" value="GGH98729.1"/>
    <property type="molecule type" value="Genomic_DNA"/>
</dbReference>
<feature type="transmembrane region" description="Helical" evidence="1">
    <location>
        <begin position="129"/>
        <end position="148"/>
    </location>
</feature>
<keyword evidence="3" id="KW-1185">Reference proteome</keyword>
<evidence type="ECO:0008006" key="4">
    <source>
        <dbReference type="Google" id="ProtNLM"/>
    </source>
</evidence>
<dbReference type="RefSeq" id="WP_188572555.1">
    <property type="nucleotide sequence ID" value="NZ_BMFW01000018.1"/>
</dbReference>
<keyword evidence="1" id="KW-0472">Membrane</keyword>
<feature type="transmembrane region" description="Helical" evidence="1">
    <location>
        <begin position="213"/>
        <end position="232"/>
    </location>
</feature>
<dbReference type="Proteomes" id="UP000643279">
    <property type="component" value="Unassembled WGS sequence"/>
</dbReference>
<feature type="transmembrane region" description="Helical" evidence="1">
    <location>
        <begin position="189"/>
        <end position="207"/>
    </location>
</feature>
<evidence type="ECO:0000313" key="2">
    <source>
        <dbReference type="EMBL" id="GGH98729.1"/>
    </source>
</evidence>
<accession>A0ABQ2AV67</accession>